<proteinExistence type="predicted"/>
<dbReference type="AlphaFoldDB" id="A0A4Q9MND5"/>
<feature type="region of interest" description="Disordered" evidence="1">
    <location>
        <begin position="17"/>
        <end position="36"/>
    </location>
</feature>
<dbReference type="OrthoDB" id="2593559at2759"/>
<dbReference type="Proteomes" id="UP000292957">
    <property type="component" value="Unassembled WGS sequence"/>
</dbReference>
<evidence type="ECO:0000256" key="1">
    <source>
        <dbReference type="SAM" id="MobiDB-lite"/>
    </source>
</evidence>
<name>A0A4Q9MND5_9APHY</name>
<gene>
    <name evidence="2" type="ORF">BD311DRAFT_865833</name>
</gene>
<dbReference type="EMBL" id="ML143427">
    <property type="protein sequence ID" value="TBU27892.1"/>
    <property type="molecule type" value="Genomic_DNA"/>
</dbReference>
<accession>A0A4Q9MND5</accession>
<protein>
    <submittedName>
        <fullName evidence="2">Uncharacterized protein</fullName>
    </submittedName>
</protein>
<evidence type="ECO:0000313" key="2">
    <source>
        <dbReference type="EMBL" id="TBU27892.1"/>
    </source>
</evidence>
<reference evidence="2" key="1">
    <citation type="submission" date="2019-01" db="EMBL/GenBank/DDBJ databases">
        <title>Draft genome sequences of three monokaryotic isolates of the white-rot basidiomycete fungus Dichomitus squalens.</title>
        <authorList>
            <consortium name="DOE Joint Genome Institute"/>
            <person name="Lopez S.C."/>
            <person name="Andreopoulos B."/>
            <person name="Pangilinan J."/>
            <person name="Lipzen A."/>
            <person name="Riley R."/>
            <person name="Ahrendt S."/>
            <person name="Ng V."/>
            <person name="Barry K."/>
            <person name="Daum C."/>
            <person name="Grigoriev I.V."/>
            <person name="Hilden K.S."/>
            <person name="Makela M.R."/>
            <person name="de Vries R.P."/>
        </authorList>
    </citation>
    <scope>NUCLEOTIDE SEQUENCE [LARGE SCALE GENOMIC DNA]</scope>
    <source>
        <strain evidence="2">OM18370.1</strain>
    </source>
</reference>
<sequence>MFSKHDAIAGTFIVDPALPSPMGKTTRRESKRQHKLDASIKTRHGRINLDLAVSSKVAGQATPFVEDKNQTPVYVSTHHVRTSPPATPPASRFTLRLPPSCPPTPPSAISRGPTVAADARTLYNLLNQLPKPSLSKEQTRLAREVVDEAFDGLSAFIALLESIQVHMLPVRSSSSTHHGRVSVNVHEVHPSRLLDLHVESCHEWINLLLPPTFDGPLIVQALPRKTTIGISGQDKLKEPLEGPTLLEKVGRFFETQGRAFGQYMETQARMIEQTAQA</sequence>
<organism evidence="2">
    <name type="scientific">Dichomitus squalens</name>
    <dbReference type="NCBI Taxonomy" id="114155"/>
    <lineage>
        <taxon>Eukaryota</taxon>
        <taxon>Fungi</taxon>
        <taxon>Dikarya</taxon>
        <taxon>Basidiomycota</taxon>
        <taxon>Agaricomycotina</taxon>
        <taxon>Agaricomycetes</taxon>
        <taxon>Polyporales</taxon>
        <taxon>Polyporaceae</taxon>
        <taxon>Dichomitus</taxon>
    </lineage>
</organism>